<accession>A0A2P5D2A1</accession>
<comment type="caution">
    <text evidence="1">The sequence shown here is derived from an EMBL/GenBank/DDBJ whole genome shotgun (WGS) entry which is preliminary data.</text>
</comment>
<sequence length="87" mass="10588">MLHTFSHWAHSNPKHKTLLLLILDSTFGGEQSRKKLPFFFFPFFFFGLNEIRKATFLYSLEVWEYFKYKYTNPTQIRMTYFPSHDPI</sequence>
<dbReference type="AlphaFoldDB" id="A0A2P5D2A1"/>
<gene>
    <name evidence="1" type="ORF">TorRG33x02_264580</name>
</gene>
<protein>
    <submittedName>
        <fullName evidence="1">Uncharacterized protein</fullName>
    </submittedName>
</protein>
<name>A0A2P5D2A1_TREOI</name>
<dbReference type="InParanoid" id="A0A2P5D2A1"/>
<dbReference type="EMBL" id="JXTC01000304">
    <property type="protein sequence ID" value="PON67417.1"/>
    <property type="molecule type" value="Genomic_DNA"/>
</dbReference>
<dbReference type="Proteomes" id="UP000237000">
    <property type="component" value="Unassembled WGS sequence"/>
</dbReference>
<organism evidence="1 2">
    <name type="scientific">Trema orientale</name>
    <name type="common">Charcoal tree</name>
    <name type="synonym">Celtis orientalis</name>
    <dbReference type="NCBI Taxonomy" id="63057"/>
    <lineage>
        <taxon>Eukaryota</taxon>
        <taxon>Viridiplantae</taxon>
        <taxon>Streptophyta</taxon>
        <taxon>Embryophyta</taxon>
        <taxon>Tracheophyta</taxon>
        <taxon>Spermatophyta</taxon>
        <taxon>Magnoliopsida</taxon>
        <taxon>eudicotyledons</taxon>
        <taxon>Gunneridae</taxon>
        <taxon>Pentapetalae</taxon>
        <taxon>rosids</taxon>
        <taxon>fabids</taxon>
        <taxon>Rosales</taxon>
        <taxon>Cannabaceae</taxon>
        <taxon>Trema</taxon>
    </lineage>
</organism>
<evidence type="ECO:0000313" key="1">
    <source>
        <dbReference type="EMBL" id="PON67417.1"/>
    </source>
</evidence>
<reference evidence="2" key="1">
    <citation type="submission" date="2016-06" db="EMBL/GenBank/DDBJ databases">
        <title>Parallel loss of symbiosis genes in relatives of nitrogen-fixing non-legume Parasponia.</title>
        <authorList>
            <person name="Van Velzen R."/>
            <person name="Holmer R."/>
            <person name="Bu F."/>
            <person name="Rutten L."/>
            <person name="Van Zeijl A."/>
            <person name="Liu W."/>
            <person name="Santuari L."/>
            <person name="Cao Q."/>
            <person name="Sharma T."/>
            <person name="Shen D."/>
            <person name="Roswanjaya Y."/>
            <person name="Wardhani T."/>
            <person name="Kalhor M.S."/>
            <person name="Jansen J."/>
            <person name="Van den Hoogen J."/>
            <person name="Gungor B."/>
            <person name="Hartog M."/>
            <person name="Hontelez J."/>
            <person name="Verver J."/>
            <person name="Yang W.-C."/>
            <person name="Schijlen E."/>
            <person name="Repin R."/>
            <person name="Schilthuizen M."/>
            <person name="Schranz E."/>
            <person name="Heidstra R."/>
            <person name="Miyata K."/>
            <person name="Fedorova E."/>
            <person name="Kohlen W."/>
            <person name="Bisseling T."/>
            <person name="Smit S."/>
            <person name="Geurts R."/>
        </authorList>
    </citation>
    <scope>NUCLEOTIDE SEQUENCE [LARGE SCALE GENOMIC DNA]</scope>
    <source>
        <strain evidence="2">cv. RG33-2</strain>
    </source>
</reference>
<proteinExistence type="predicted"/>
<evidence type="ECO:0000313" key="2">
    <source>
        <dbReference type="Proteomes" id="UP000237000"/>
    </source>
</evidence>
<keyword evidence="2" id="KW-1185">Reference proteome</keyword>